<keyword evidence="2" id="KW-1133">Transmembrane helix</keyword>
<feature type="compositionally biased region" description="Basic and acidic residues" evidence="1">
    <location>
        <begin position="1"/>
        <end position="15"/>
    </location>
</feature>
<accession>A0A9Q3BEJ5</accession>
<protein>
    <submittedName>
        <fullName evidence="3">Uncharacterized protein</fullName>
    </submittedName>
</protein>
<feature type="region of interest" description="Disordered" evidence="1">
    <location>
        <begin position="1"/>
        <end position="54"/>
    </location>
</feature>
<keyword evidence="2" id="KW-0472">Membrane</keyword>
<organism evidence="3 4">
    <name type="scientific">Austropuccinia psidii MF-1</name>
    <dbReference type="NCBI Taxonomy" id="1389203"/>
    <lineage>
        <taxon>Eukaryota</taxon>
        <taxon>Fungi</taxon>
        <taxon>Dikarya</taxon>
        <taxon>Basidiomycota</taxon>
        <taxon>Pucciniomycotina</taxon>
        <taxon>Pucciniomycetes</taxon>
        <taxon>Pucciniales</taxon>
        <taxon>Sphaerophragmiaceae</taxon>
        <taxon>Austropuccinia</taxon>
    </lineage>
</organism>
<dbReference type="Proteomes" id="UP000765509">
    <property type="component" value="Unassembled WGS sequence"/>
</dbReference>
<gene>
    <name evidence="3" type="ORF">O181_003921</name>
</gene>
<proteinExistence type="predicted"/>
<dbReference type="AlphaFoldDB" id="A0A9Q3BEJ5"/>
<evidence type="ECO:0000256" key="1">
    <source>
        <dbReference type="SAM" id="MobiDB-lite"/>
    </source>
</evidence>
<evidence type="ECO:0000313" key="4">
    <source>
        <dbReference type="Proteomes" id="UP000765509"/>
    </source>
</evidence>
<keyword evidence="4" id="KW-1185">Reference proteome</keyword>
<comment type="caution">
    <text evidence="3">The sequence shown here is derived from an EMBL/GenBank/DDBJ whole genome shotgun (WGS) entry which is preliminary data.</text>
</comment>
<evidence type="ECO:0000256" key="2">
    <source>
        <dbReference type="SAM" id="Phobius"/>
    </source>
</evidence>
<feature type="compositionally biased region" description="Low complexity" evidence="1">
    <location>
        <begin position="30"/>
        <end position="54"/>
    </location>
</feature>
<sequence>MIANKDGSDLFERARAGPSVPWDSPKGAGTPSVPSDTSSSTEFPSSSSPSSPGPLKILESYQLLLRKNLIFLALFLPSWMVLLLPNVVLCLIGPSVEELLGYHQEKLLELE</sequence>
<keyword evidence="2" id="KW-0812">Transmembrane</keyword>
<name>A0A9Q3BEJ5_9BASI</name>
<evidence type="ECO:0000313" key="3">
    <source>
        <dbReference type="EMBL" id="MBW0464206.1"/>
    </source>
</evidence>
<feature type="transmembrane region" description="Helical" evidence="2">
    <location>
        <begin position="69"/>
        <end position="94"/>
    </location>
</feature>
<reference evidence="3" key="1">
    <citation type="submission" date="2021-03" db="EMBL/GenBank/DDBJ databases">
        <title>Draft genome sequence of rust myrtle Austropuccinia psidii MF-1, a brazilian biotype.</title>
        <authorList>
            <person name="Quecine M.C."/>
            <person name="Pachon D.M.R."/>
            <person name="Bonatelli M.L."/>
            <person name="Correr F.H."/>
            <person name="Franceschini L.M."/>
            <person name="Leite T.F."/>
            <person name="Margarido G.R.A."/>
            <person name="Almeida C.A."/>
            <person name="Ferrarezi J.A."/>
            <person name="Labate C.A."/>
        </authorList>
    </citation>
    <scope>NUCLEOTIDE SEQUENCE</scope>
    <source>
        <strain evidence="3">MF-1</strain>
    </source>
</reference>
<dbReference type="EMBL" id="AVOT02000725">
    <property type="protein sequence ID" value="MBW0464206.1"/>
    <property type="molecule type" value="Genomic_DNA"/>
</dbReference>